<evidence type="ECO:0000313" key="1">
    <source>
        <dbReference type="EMBL" id="MBX04415.1"/>
    </source>
</evidence>
<reference evidence="1" key="1">
    <citation type="submission" date="2018-02" db="EMBL/GenBank/DDBJ databases">
        <title>Rhizophora mucronata_Transcriptome.</title>
        <authorList>
            <person name="Meera S.P."/>
            <person name="Sreeshan A."/>
            <person name="Augustine A."/>
        </authorList>
    </citation>
    <scope>NUCLEOTIDE SEQUENCE</scope>
    <source>
        <tissue evidence="1">Leaf</tissue>
    </source>
</reference>
<sequence>MLRVTTVLYNPSSRYLTNWRAPKLAAPYTIWFSLS</sequence>
<organism evidence="1">
    <name type="scientific">Rhizophora mucronata</name>
    <name type="common">Asiatic mangrove</name>
    <dbReference type="NCBI Taxonomy" id="61149"/>
    <lineage>
        <taxon>Eukaryota</taxon>
        <taxon>Viridiplantae</taxon>
        <taxon>Streptophyta</taxon>
        <taxon>Embryophyta</taxon>
        <taxon>Tracheophyta</taxon>
        <taxon>Spermatophyta</taxon>
        <taxon>Magnoliopsida</taxon>
        <taxon>eudicotyledons</taxon>
        <taxon>Gunneridae</taxon>
        <taxon>Pentapetalae</taxon>
        <taxon>rosids</taxon>
        <taxon>fabids</taxon>
        <taxon>Malpighiales</taxon>
        <taxon>Rhizophoraceae</taxon>
        <taxon>Rhizophora</taxon>
    </lineage>
</organism>
<dbReference type="EMBL" id="GGEC01023931">
    <property type="protein sequence ID" value="MBX04415.1"/>
    <property type="molecule type" value="Transcribed_RNA"/>
</dbReference>
<name>A0A2P2KFA7_RHIMU</name>
<protein>
    <submittedName>
        <fullName evidence="1">Uncharacterized protein</fullName>
    </submittedName>
</protein>
<dbReference type="AlphaFoldDB" id="A0A2P2KFA7"/>
<proteinExistence type="predicted"/>
<accession>A0A2P2KFA7</accession>